<dbReference type="PRINTS" id="PR00032">
    <property type="entry name" value="HTHARAC"/>
</dbReference>
<dbReference type="SMART" id="SM00342">
    <property type="entry name" value="HTH_ARAC"/>
    <property type="match status" value="1"/>
</dbReference>
<dbReference type="Pfam" id="PF14525">
    <property type="entry name" value="AraC_binding_2"/>
    <property type="match status" value="1"/>
</dbReference>
<dbReference type="InterPro" id="IPR018062">
    <property type="entry name" value="HTH_AraC-typ_CS"/>
</dbReference>
<organism evidence="5 6">
    <name type="scientific">Bradyrhizobium denitrificans</name>
    <dbReference type="NCBI Taxonomy" id="2734912"/>
    <lineage>
        <taxon>Bacteria</taxon>
        <taxon>Pseudomonadati</taxon>
        <taxon>Pseudomonadota</taxon>
        <taxon>Alphaproteobacteria</taxon>
        <taxon>Hyphomicrobiales</taxon>
        <taxon>Nitrobacteraceae</taxon>
        <taxon>Bradyrhizobium</taxon>
    </lineage>
</organism>
<protein>
    <submittedName>
        <fullName evidence="5">Helix-turn-helix domain-containing protein</fullName>
    </submittedName>
</protein>
<dbReference type="InterPro" id="IPR050204">
    <property type="entry name" value="AraC_XylS_family_regulators"/>
</dbReference>
<dbReference type="SUPFAM" id="SSF46689">
    <property type="entry name" value="Homeodomain-like"/>
    <property type="match status" value="1"/>
</dbReference>
<dbReference type="RefSeq" id="WP_012043238.1">
    <property type="nucleotide sequence ID" value="NZ_JABFDP010000010.1"/>
</dbReference>
<accession>A0ABS5G5K7</accession>
<name>A0ABS5G5K7_9BRAD</name>
<evidence type="ECO:0000256" key="1">
    <source>
        <dbReference type="ARBA" id="ARBA00023015"/>
    </source>
</evidence>
<dbReference type="PROSITE" id="PS00041">
    <property type="entry name" value="HTH_ARAC_FAMILY_1"/>
    <property type="match status" value="1"/>
</dbReference>
<dbReference type="PANTHER" id="PTHR46796">
    <property type="entry name" value="HTH-TYPE TRANSCRIPTIONAL ACTIVATOR RHAS-RELATED"/>
    <property type="match status" value="1"/>
</dbReference>
<comment type="caution">
    <text evidence="5">The sequence shown here is derived from an EMBL/GenBank/DDBJ whole genome shotgun (WGS) entry which is preliminary data.</text>
</comment>
<dbReference type="PROSITE" id="PS01124">
    <property type="entry name" value="HTH_ARAC_FAMILY_2"/>
    <property type="match status" value="1"/>
</dbReference>
<sequence>MAMRRSWRAGAQDADPAGAWAEGLANAFVRLDFEGPRGAPFAGVIDQADLGDLKLSRVRASAHGVWRRAEHARSARADLVFVNLQVAGVGVTAQGGRERRTAPFDLAVADTLAPFAIAHREPFELICAGLPRALAPPELMARGGVALSRTPAAREIARLLLGCAGLALNPASTPTAAAAAARCFLDLLASAADSLDEAPVRGLTAAHVRDYIGQNFRDATLSAARAARAFGVSERHIQKLLAGGGASFGETLAGLRLEAAAQALAAGGGSVAQIAYECGFSDLSTFHRAFKARFGETPAAYRAARVRLPPLAVRSTP</sequence>
<dbReference type="InterPro" id="IPR009057">
    <property type="entry name" value="Homeodomain-like_sf"/>
</dbReference>
<evidence type="ECO:0000313" key="6">
    <source>
        <dbReference type="Proteomes" id="UP001314635"/>
    </source>
</evidence>
<dbReference type="PANTHER" id="PTHR46796:SF6">
    <property type="entry name" value="ARAC SUBFAMILY"/>
    <property type="match status" value="1"/>
</dbReference>
<dbReference type="Pfam" id="PF12833">
    <property type="entry name" value="HTH_18"/>
    <property type="match status" value="1"/>
</dbReference>
<dbReference type="Proteomes" id="UP001314635">
    <property type="component" value="Unassembled WGS sequence"/>
</dbReference>
<keyword evidence="1" id="KW-0805">Transcription regulation</keyword>
<feature type="domain" description="HTH araC/xylS-type" evidence="4">
    <location>
        <begin position="206"/>
        <end position="304"/>
    </location>
</feature>
<dbReference type="InterPro" id="IPR035418">
    <property type="entry name" value="AraC-bd_2"/>
</dbReference>
<evidence type="ECO:0000259" key="4">
    <source>
        <dbReference type="PROSITE" id="PS01124"/>
    </source>
</evidence>
<proteinExistence type="predicted"/>
<dbReference type="InterPro" id="IPR020449">
    <property type="entry name" value="Tscrpt_reg_AraC-type_HTH"/>
</dbReference>
<evidence type="ECO:0000256" key="3">
    <source>
        <dbReference type="ARBA" id="ARBA00023163"/>
    </source>
</evidence>
<dbReference type="EMBL" id="JAFCLK010000009">
    <property type="protein sequence ID" value="MBR1136436.1"/>
    <property type="molecule type" value="Genomic_DNA"/>
</dbReference>
<keyword evidence="6" id="KW-1185">Reference proteome</keyword>
<keyword evidence="2" id="KW-0238">DNA-binding</keyword>
<reference evidence="6" key="1">
    <citation type="journal article" date="2021" name="ISME J.">
        <title>Evolutionary origin and ecological implication of a unique nif island in free-living Bradyrhizobium lineages.</title>
        <authorList>
            <person name="Tao J."/>
        </authorList>
    </citation>
    <scope>NUCLEOTIDE SEQUENCE [LARGE SCALE GENOMIC DNA]</scope>
    <source>
        <strain evidence="6">SZCCT0094</strain>
    </source>
</reference>
<dbReference type="InterPro" id="IPR018060">
    <property type="entry name" value="HTH_AraC"/>
</dbReference>
<evidence type="ECO:0000256" key="2">
    <source>
        <dbReference type="ARBA" id="ARBA00023125"/>
    </source>
</evidence>
<gene>
    <name evidence="5" type="ORF">JQ619_11710</name>
</gene>
<keyword evidence="3" id="KW-0804">Transcription</keyword>
<dbReference type="Gene3D" id="1.10.10.60">
    <property type="entry name" value="Homeodomain-like"/>
    <property type="match status" value="1"/>
</dbReference>
<evidence type="ECO:0000313" key="5">
    <source>
        <dbReference type="EMBL" id="MBR1136436.1"/>
    </source>
</evidence>